<evidence type="ECO:0000313" key="2">
    <source>
        <dbReference type="EMBL" id="QOW61622.1"/>
    </source>
</evidence>
<dbReference type="PANTHER" id="PTHR11102:SF160">
    <property type="entry name" value="ERAD-ASSOCIATED E3 UBIQUITIN-PROTEIN LIGASE COMPONENT HRD3"/>
    <property type="match status" value="1"/>
</dbReference>
<dbReference type="EMBL" id="CP061839">
    <property type="protein sequence ID" value="QOW61622.1"/>
    <property type="molecule type" value="Genomic_DNA"/>
</dbReference>
<evidence type="ECO:0000313" key="3">
    <source>
        <dbReference type="Proteomes" id="UP000593915"/>
    </source>
</evidence>
<sequence length="484" mass="57208">MKKKLFIFISVFLFFVYSNVVTEDDKILQYEDFDLSTEALINLIKNGLAGDVFDGIYVFNYYAYSVCDIYKGNEWTEFLAEEDFEFFQWKLSRILINLKENQYSKTRSLYWIFLAAKNGDRNAKISIERENLKLESSYSALLVEDICNKKDSMLSDYEIKILIDYALRGGKKEAHRLYEYYQNYMYNETKAIYWLRIGAQNFNDLSQYEYGKYLLGTKDENNNIRGSFWIKKAAKNGNVRAKELLKKLEEDEDSVILISQIKTFNLETEELINLIKKALGGNIEAGMRVNNYYALSVFDYTEELKWIEFLAEANLPSSQYTMGYYLNYDNKGTEYEKARSLYWIFLAAKNGEECSQNIIKDKNLKLESFYPALEENIYKKENDKISDYEIEVLIDYALRGGKKEAYRLYEYYKDYKKDETEAIYWLRIGAQNMSEKCQYEYGKYLLASEDEYKKIRGKFWVKKTANNGNEAAKKLLKEIGENEE</sequence>
<dbReference type="RefSeq" id="WP_194077110.1">
    <property type="nucleotide sequence ID" value="NZ_CP061839.1"/>
</dbReference>
<dbReference type="Proteomes" id="UP000593915">
    <property type="component" value="Chromosome"/>
</dbReference>
<proteinExistence type="predicted"/>
<dbReference type="PANTHER" id="PTHR11102">
    <property type="entry name" value="SEL-1-LIKE PROTEIN"/>
    <property type="match status" value="1"/>
</dbReference>
<dbReference type="Gene3D" id="1.25.40.10">
    <property type="entry name" value="Tetratricopeptide repeat domain"/>
    <property type="match status" value="2"/>
</dbReference>
<feature type="chain" id="PRO_5032266842" evidence="1">
    <location>
        <begin position="23"/>
        <end position="484"/>
    </location>
</feature>
<feature type="signal peptide" evidence="1">
    <location>
        <begin position="1"/>
        <end position="22"/>
    </location>
</feature>
<reference evidence="2 3" key="1">
    <citation type="submission" date="2020-09" db="EMBL/GenBank/DDBJ databases">
        <title>Characterization of Treponema spp. from bovine digital dermatitis in Korea.</title>
        <authorList>
            <person name="Espiritu H.M."/>
            <person name="Cho Y.I."/>
            <person name="Mamuad L."/>
        </authorList>
    </citation>
    <scope>NUCLEOTIDE SEQUENCE [LARGE SCALE GENOMIC DNA]</scope>
    <source>
        <strain evidence="2 3">KS1</strain>
    </source>
</reference>
<evidence type="ECO:0000256" key="1">
    <source>
        <dbReference type="SAM" id="SignalP"/>
    </source>
</evidence>
<name>A0A7S6WRT4_9SPIR</name>
<dbReference type="InterPro" id="IPR050767">
    <property type="entry name" value="Sel1_AlgK"/>
</dbReference>
<dbReference type="AlphaFoldDB" id="A0A7S6WRT4"/>
<dbReference type="InterPro" id="IPR011990">
    <property type="entry name" value="TPR-like_helical_dom_sf"/>
</dbReference>
<organism evidence="2 3">
    <name type="scientific">Treponema pedis</name>
    <dbReference type="NCBI Taxonomy" id="409322"/>
    <lineage>
        <taxon>Bacteria</taxon>
        <taxon>Pseudomonadati</taxon>
        <taxon>Spirochaetota</taxon>
        <taxon>Spirochaetia</taxon>
        <taxon>Spirochaetales</taxon>
        <taxon>Treponemataceae</taxon>
        <taxon>Treponema</taxon>
    </lineage>
</organism>
<gene>
    <name evidence="2" type="ORF">IFE08_04345</name>
</gene>
<accession>A0A7S6WRT4</accession>
<keyword evidence="1" id="KW-0732">Signal</keyword>
<protein>
    <submittedName>
        <fullName evidence="2">Sel1 repeat family protein</fullName>
    </submittedName>
</protein>